<dbReference type="PANTHER" id="PTHR33448">
    <property type="entry name" value="CHLOROPLAST PROTEIN HCF243-RELATED"/>
    <property type="match status" value="1"/>
</dbReference>
<comment type="caution">
    <text evidence="1">The sequence shown here is derived from an EMBL/GenBank/DDBJ whole genome shotgun (WGS) entry which is preliminary data.</text>
</comment>
<organism evidence="1 2">
    <name type="scientific">Abeliophyllum distichum</name>
    <dbReference type="NCBI Taxonomy" id="126358"/>
    <lineage>
        <taxon>Eukaryota</taxon>
        <taxon>Viridiplantae</taxon>
        <taxon>Streptophyta</taxon>
        <taxon>Embryophyta</taxon>
        <taxon>Tracheophyta</taxon>
        <taxon>Spermatophyta</taxon>
        <taxon>Magnoliopsida</taxon>
        <taxon>eudicotyledons</taxon>
        <taxon>Gunneridae</taxon>
        <taxon>Pentapetalae</taxon>
        <taxon>asterids</taxon>
        <taxon>lamiids</taxon>
        <taxon>Lamiales</taxon>
        <taxon>Oleaceae</taxon>
        <taxon>Forsythieae</taxon>
        <taxon>Abeliophyllum</taxon>
    </lineage>
</organism>
<dbReference type="Proteomes" id="UP001604336">
    <property type="component" value="Unassembled WGS sequence"/>
</dbReference>
<evidence type="ECO:0000313" key="1">
    <source>
        <dbReference type="EMBL" id="KAL2506079.1"/>
    </source>
</evidence>
<gene>
    <name evidence="1" type="ORF">Adt_21700</name>
</gene>
<sequence>MSMRSSRRHVLEDIEIEDDKIEEESERVSICIPPKNVLLLIRCNSDPMKMAVLANRFSWYANVASIQEDVDEDGENIDTEIKDIEEKLYVQECDVTMKWMMKFSTSSLNFL</sequence>
<reference evidence="2" key="1">
    <citation type="submission" date="2024-07" db="EMBL/GenBank/DDBJ databases">
        <title>Two chromosome-level genome assemblies of Korean endemic species Abeliophyllum distichum and Forsythia ovata (Oleaceae).</title>
        <authorList>
            <person name="Jang H."/>
        </authorList>
    </citation>
    <scope>NUCLEOTIDE SEQUENCE [LARGE SCALE GENOMIC DNA]</scope>
</reference>
<protein>
    <submittedName>
        <fullName evidence="1">Uncharacterized protein</fullName>
    </submittedName>
</protein>
<accession>A0ABD1T037</accession>
<name>A0ABD1T037_9LAMI</name>
<dbReference type="EMBL" id="JBFOLK010000006">
    <property type="protein sequence ID" value="KAL2506079.1"/>
    <property type="molecule type" value="Genomic_DNA"/>
</dbReference>
<keyword evidence="2" id="KW-1185">Reference proteome</keyword>
<evidence type="ECO:0000313" key="2">
    <source>
        <dbReference type="Proteomes" id="UP001604336"/>
    </source>
</evidence>
<dbReference type="PANTHER" id="PTHR33448:SF4">
    <property type="entry name" value="CHLOROPLAST PROTEIN HCF243"/>
    <property type="match status" value="1"/>
</dbReference>
<proteinExistence type="predicted"/>
<dbReference type="AlphaFoldDB" id="A0ABD1T037"/>